<proteinExistence type="predicted"/>
<dbReference type="AlphaFoldDB" id="A0A7Z0SDF1"/>
<accession>A0A7Z0SDF1</accession>
<comment type="caution">
    <text evidence="2">The sequence shown here is derived from an EMBL/GenBank/DDBJ whole genome shotgun (WGS) entry which is preliminary data.</text>
</comment>
<sequence length="243" mass="26676">MGLFGSITGKSKVKVANKKVQKARASDDVAQAEKLFAEAMAIYESIPSGNAAFNDALYNWGMTLLYSARLKQGAAGIALYQEAGKKFSYCLVAKSDYLGAALDWGVALMEMAALQGAADKEASYVLAKEKFTIANEIQEGVASYNFACLHAVHNDFDACKKSLELALEYGNLPDEDEIKSDADMKIAKTKPWFDDFITSIDAPDSDEDSGENKDTEEDSQEIAYTKTKIRTDGYKIDYDKKDK</sequence>
<evidence type="ECO:0000313" key="3">
    <source>
        <dbReference type="Proteomes" id="UP000537890"/>
    </source>
</evidence>
<feature type="compositionally biased region" description="Acidic residues" evidence="1">
    <location>
        <begin position="203"/>
        <end position="220"/>
    </location>
</feature>
<dbReference type="Proteomes" id="UP000537890">
    <property type="component" value="Unassembled WGS sequence"/>
</dbReference>
<dbReference type="Gene3D" id="1.25.40.10">
    <property type="entry name" value="Tetratricopeptide repeat domain"/>
    <property type="match status" value="1"/>
</dbReference>
<organism evidence="2 3">
    <name type="scientific">Candidatus Methanofishera endochildressiae</name>
    <dbReference type="NCBI Taxonomy" id="2738884"/>
    <lineage>
        <taxon>Bacteria</taxon>
        <taxon>Pseudomonadati</taxon>
        <taxon>Pseudomonadota</taxon>
        <taxon>Gammaproteobacteria</taxon>
        <taxon>Candidatus Methanofishera</taxon>
    </lineage>
</organism>
<dbReference type="InterPro" id="IPR011990">
    <property type="entry name" value="TPR-like_helical_dom_sf"/>
</dbReference>
<gene>
    <name evidence="2" type="ORF">H0A75_02065</name>
</gene>
<evidence type="ECO:0000256" key="1">
    <source>
        <dbReference type="SAM" id="MobiDB-lite"/>
    </source>
</evidence>
<feature type="region of interest" description="Disordered" evidence="1">
    <location>
        <begin position="197"/>
        <end position="224"/>
    </location>
</feature>
<name>A0A7Z0SDF1_9GAMM</name>
<reference evidence="2 3" key="1">
    <citation type="submission" date="2020-05" db="EMBL/GenBank/DDBJ databases">
        <title>Horizontal transmission and recombination maintain forever young bacterial symbiont genomes.</title>
        <authorList>
            <person name="Russell S.L."/>
            <person name="Pepper-Tunick E."/>
            <person name="Svedberg J."/>
            <person name="Byrne A."/>
            <person name="Ruelas Castillo J."/>
            <person name="Vollmers C."/>
            <person name="Beinart R.A."/>
            <person name="Corbett-Detig R."/>
        </authorList>
    </citation>
    <scope>NUCLEOTIDE SEQUENCE [LARGE SCALE GENOMIC DNA]</scope>
    <source>
        <strain evidence="2">4727-3</strain>
    </source>
</reference>
<evidence type="ECO:0000313" key="2">
    <source>
        <dbReference type="EMBL" id="NYT46627.1"/>
    </source>
</evidence>
<protein>
    <recommendedName>
        <fullName evidence="4">Tetratricopeptide repeat protein</fullName>
    </recommendedName>
</protein>
<dbReference type="EMBL" id="JACCHS010000021">
    <property type="protein sequence ID" value="NYT46627.1"/>
    <property type="molecule type" value="Genomic_DNA"/>
</dbReference>
<evidence type="ECO:0008006" key="4">
    <source>
        <dbReference type="Google" id="ProtNLM"/>
    </source>
</evidence>